<dbReference type="GO" id="GO:0003723">
    <property type="term" value="F:RNA binding"/>
    <property type="evidence" value="ECO:0007669"/>
    <property type="project" value="UniProtKB-KW"/>
</dbReference>
<evidence type="ECO:0000256" key="1">
    <source>
        <dbReference type="ARBA" id="ARBA00022490"/>
    </source>
</evidence>
<proteinExistence type="predicted"/>
<dbReference type="GO" id="GO:0046872">
    <property type="term" value="F:metal ion binding"/>
    <property type="evidence" value="ECO:0007669"/>
    <property type="project" value="InterPro"/>
</dbReference>
<dbReference type="Pfam" id="PF17770">
    <property type="entry name" value="RNase_J_C"/>
    <property type="match status" value="1"/>
</dbReference>
<dbReference type="InterPro" id="IPR036866">
    <property type="entry name" value="RibonucZ/Hydroxyglut_hydro"/>
</dbReference>
<keyword evidence="4" id="KW-0694">RNA-binding</keyword>
<dbReference type="InterPro" id="IPR041636">
    <property type="entry name" value="RNase_J_C"/>
</dbReference>
<keyword evidence="7" id="KW-1185">Reference proteome</keyword>
<evidence type="ECO:0000256" key="3">
    <source>
        <dbReference type="ARBA" id="ARBA00022839"/>
    </source>
</evidence>
<dbReference type="PANTHER" id="PTHR43694">
    <property type="entry name" value="RIBONUCLEASE J"/>
    <property type="match status" value="1"/>
</dbReference>
<dbReference type="PANTHER" id="PTHR43694:SF1">
    <property type="entry name" value="RIBONUCLEASE J"/>
    <property type="match status" value="1"/>
</dbReference>
<dbReference type="Gene3D" id="3.60.15.10">
    <property type="entry name" value="Ribonuclease Z/Hydroxyacylglutathione hydrolase-like"/>
    <property type="match status" value="1"/>
</dbReference>
<dbReference type="SMART" id="SM00849">
    <property type="entry name" value="Lactamase_B"/>
    <property type="match status" value="1"/>
</dbReference>
<feature type="domain" description="Metallo-beta-lactamase" evidence="5">
    <location>
        <begin position="16"/>
        <end position="207"/>
    </location>
</feature>
<dbReference type="InterPro" id="IPR001279">
    <property type="entry name" value="Metallo-B-lactamas"/>
</dbReference>
<keyword evidence="3" id="KW-0378">Hydrolase</keyword>
<comment type="caution">
    <text evidence="6">The sequence shown here is derived from an EMBL/GenBank/DDBJ whole genome shotgun (WGS) entry which is preliminary data.</text>
</comment>
<keyword evidence="2" id="KW-0540">Nuclease</keyword>
<name>A0A2S5RH16_9MOLU</name>
<reference evidence="6 7" key="1">
    <citation type="submission" date="2017-11" db="EMBL/GenBank/DDBJ databases">
        <title>Genome sequence of Mesoplasma corruscae ELCA-2 (ATCC 49579).</title>
        <authorList>
            <person name="Lo W.-S."/>
            <person name="Kuo C.-H."/>
        </authorList>
    </citation>
    <scope>NUCLEOTIDE SEQUENCE [LARGE SCALE GENOMIC DNA]</scope>
    <source>
        <strain evidence="6 7">ELCA-2</strain>
    </source>
</reference>
<accession>A0A2S5RH16</accession>
<dbReference type="Pfam" id="PF22505">
    <property type="entry name" value="RNase_J_b_CASP"/>
    <property type="match status" value="1"/>
</dbReference>
<dbReference type="RefSeq" id="WP_104207775.1">
    <property type="nucleotide sequence ID" value="NZ_PHNF01000001.1"/>
</dbReference>
<dbReference type="Gene3D" id="3.40.50.10710">
    <property type="entry name" value="Metallo-hydrolase/oxidoreductase"/>
    <property type="match status" value="1"/>
</dbReference>
<evidence type="ECO:0000313" key="6">
    <source>
        <dbReference type="EMBL" id="PPE06588.1"/>
    </source>
</evidence>
<dbReference type="InterPro" id="IPR042173">
    <property type="entry name" value="RNase_J_2"/>
</dbReference>
<evidence type="ECO:0000313" key="7">
    <source>
        <dbReference type="Proteomes" id="UP000239785"/>
    </source>
</evidence>
<sequence length="570" mass="63827">MSKIRFMAIGGQDERGKNLFVLEIGEELFILDAGVKYPDKGILGVDIVIPKIDYIIDNKKRVKGIFLTNSASYNMGAVPYILKHMDVPVYCNEITKLISTIKISRMRIKNNKDQNYKVVKDKDVLQAGNVKVEVFRTTSASPQSFGYAFHTEQGVVVYVGDYIIDGQEQSYFSTDFNHLSDIGKKGVLALIADSEYASRSGFTAPNHKIQDFISIPFKEKKTRIAIGIFEEDIFKLGEICKVAKENNRKIAVYGRLMAQVLKSNLISKNLNILPEDIISIEEYMKSDNGVLIISGTVDVLYSKLTKVATGNDDVVELTSKDLMILATPPAPGIEKKHAQILDELARTDARLIALSDRNIWTMHASYEDVKVLTSIVRPKYFIPVKSLFKDGLKAESAAVEAGVLPENITVINNGQVLDLTRKVLTIEKKNIDFGNTYVDEIGIGDVGTIVLNERRQLATDGVIILGATIDSRNKELVSMIDTQMRGVVYIQEDNPIFKIIQKDIELSIQQGQSLFNENPKKYDLNEIKKEIVTKVRTSIKQESGKQPIVLCIINEFNGVNFVFKNKKNKV</sequence>
<keyword evidence="1" id="KW-0963">Cytoplasm</keyword>
<keyword evidence="3" id="KW-0269">Exonuclease</keyword>
<dbReference type="GO" id="GO:0004527">
    <property type="term" value="F:exonuclease activity"/>
    <property type="evidence" value="ECO:0007669"/>
    <property type="project" value="UniProtKB-KW"/>
</dbReference>
<dbReference type="OrthoDB" id="9758375at2"/>
<dbReference type="InterPro" id="IPR004613">
    <property type="entry name" value="RNase_J"/>
</dbReference>
<evidence type="ECO:0000256" key="2">
    <source>
        <dbReference type="ARBA" id="ARBA00022722"/>
    </source>
</evidence>
<dbReference type="CDD" id="cd07714">
    <property type="entry name" value="RNaseJ_MBL-fold"/>
    <property type="match status" value="1"/>
</dbReference>
<evidence type="ECO:0000256" key="4">
    <source>
        <dbReference type="ARBA" id="ARBA00022884"/>
    </source>
</evidence>
<dbReference type="InterPro" id="IPR055132">
    <property type="entry name" value="RNase_J_b_CASP"/>
</dbReference>
<dbReference type="AlphaFoldDB" id="A0A2S5RH16"/>
<gene>
    <name evidence="6" type="primary">rnj</name>
    <name evidence="6" type="ORF">MCORR_v1c02190</name>
</gene>
<evidence type="ECO:0000259" key="5">
    <source>
        <dbReference type="SMART" id="SM00849"/>
    </source>
</evidence>
<dbReference type="Gene3D" id="3.10.20.580">
    <property type="match status" value="1"/>
</dbReference>
<protein>
    <submittedName>
        <fullName evidence="6">Ribonuclease J</fullName>
    </submittedName>
</protein>
<dbReference type="Proteomes" id="UP000239785">
    <property type="component" value="Unassembled WGS sequence"/>
</dbReference>
<dbReference type="SUPFAM" id="SSF56281">
    <property type="entry name" value="Metallo-hydrolase/oxidoreductase"/>
    <property type="match status" value="1"/>
</dbReference>
<dbReference type="EMBL" id="PHNF01000001">
    <property type="protein sequence ID" value="PPE06588.1"/>
    <property type="molecule type" value="Genomic_DNA"/>
</dbReference>
<dbReference type="NCBIfam" id="TIGR00649">
    <property type="entry name" value="MG423"/>
    <property type="match status" value="1"/>
</dbReference>
<organism evidence="6 7">
    <name type="scientific">Mesoplasma corruscae</name>
    <dbReference type="NCBI Taxonomy" id="216874"/>
    <lineage>
        <taxon>Bacteria</taxon>
        <taxon>Bacillati</taxon>
        <taxon>Mycoplasmatota</taxon>
        <taxon>Mollicutes</taxon>
        <taxon>Entomoplasmatales</taxon>
        <taxon>Entomoplasmataceae</taxon>
        <taxon>Mesoplasma</taxon>
    </lineage>
</organism>